<dbReference type="InterPro" id="IPR036397">
    <property type="entry name" value="RNaseH_sf"/>
</dbReference>
<dbReference type="EMBL" id="BMAO01018272">
    <property type="protein sequence ID" value="GFR22294.1"/>
    <property type="molecule type" value="Genomic_DNA"/>
</dbReference>
<accession>A0A8X6IHI2</accession>
<comment type="caution">
    <text evidence="1">The sequence shown here is derived from an EMBL/GenBank/DDBJ whole genome shotgun (WGS) entry which is preliminary data.</text>
</comment>
<sequence>MWKDVIIVHGKLLHSQTQVSVERINQDIRNMLTAWMNDNNTNRLSVGLLCVQLTKNSTYHEGIRQNPYEAMFGVKPKRCIESSSLNNDQIANIEKEE</sequence>
<dbReference type="AlphaFoldDB" id="A0A8X6IHI2"/>
<dbReference type="SUPFAM" id="SSF53098">
    <property type="entry name" value="Ribonuclease H-like"/>
    <property type="match status" value="1"/>
</dbReference>
<organism evidence="1 2">
    <name type="scientific">Trichonephila clavata</name>
    <name type="common">Joro spider</name>
    <name type="synonym">Nephila clavata</name>
    <dbReference type="NCBI Taxonomy" id="2740835"/>
    <lineage>
        <taxon>Eukaryota</taxon>
        <taxon>Metazoa</taxon>
        <taxon>Ecdysozoa</taxon>
        <taxon>Arthropoda</taxon>
        <taxon>Chelicerata</taxon>
        <taxon>Arachnida</taxon>
        <taxon>Araneae</taxon>
        <taxon>Araneomorphae</taxon>
        <taxon>Entelegynae</taxon>
        <taxon>Araneoidea</taxon>
        <taxon>Nephilidae</taxon>
        <taxon>Trichonephila</taxon>
    </lineage>
</organism>
<gene>
    <name evidence="1" type="primary">KRBA2_5</name>
    <name evidence="1" type="ORF">TNCT_35071</name>
</gene>
<evidence type="ECO:0000313" key="1">
    <source>
        <dbReference type="EMBL" id="GFR22294.1"/>
    </source>
</evidence>
<reference evidence="1" key="1">
    <citation type="submission" date="2020-07" db="EMBL/GenBank/DDBJ databases">
        <title>Multicomponent nature underlies the extraordinary mechanical properties of spider dragline silk.</title>
        <authorList>
            <person name="Kono N."/>
            <person name="Nakamura H."/>
            <person name="Mori M."/>
            <person name="Yoshida Y."/>
            <person name="Ohtoshi R."/>
            <person name="Malay A.D."/>
            <person name="Moran D.A.P."/>
            <person name="Tomita M."/>
            <person name="Numata K."/>
            <person name="Arakawa K."/>
        </authorList>
    </citation>
    <scope>NUCLEOTIDE SEQUENCE</scope>
</reference>
<dbReference type="Gene3D" id="3.30.420.10">
    <property type="entry name" value="Ribonuclease H-like superfamily/Ribonuclease H"/>
    <property type="match status" value="1"/>
</dbReference>
<dbReference type="InterPro" id="IPR012337">
    <property type="entry name" value="RNaseH-like_sf"/>
</dbReference>
<name>A0A8X6IHI2_TRICU</name>
<dbReference type="Proteomes" id="UP000887116">
    <property type="component" value="Unassembled WGS sequence"/>
</dbReference>
<dbReference type="OrthoDB" id="6427862at2759"/>
<keyword evidence="2" id="KW-1185">Reference proteome</keyword>
<dbReference type="GO" id="GO:0003676">
    <property type="term" value="F:nucleic acid binding"/>
    <property type="evidence" value="ECO:0007669"/>
    <property type="project" value="InterPro"/>
</dbReference>
<evidence type="ECO:0000313" key="2">
    <source>
        <dbReference type="Proteomes" id="UP000887116"/>
    </source>
</evidence>
<proteinExistence type="predicted"/>
<protein>
    <submittedName>
        <fullName evidence="1">KRAB-A domain-containing protein 2</fullName>
    </submittedName>
</protein>